<feature type="transmembrane region" description="Helical" evidence="7">
    <location>
        <begin position="183"/>
        <end position="208"/>
    </location>
</feature>
<evidence type="ECO:0000313" key="9">
    <source>
        <dbReference type="EMBL" id="BBI32711.1"/>
    </source>
</evidence>
<evidence type="ECO:0000256" key="1">
    <source>
        <dbReference type="ARBA" id="ARBA00004651"/>
    </source>
</evidence>
<accession>A0A3T1D3T6</accession>
<evidence type="ECO:0000259" key="8">
    <source>
        <dbReference type="PROSITE" id="PS50928"/>
    </source>
</evidence>
<evidence type="ECO:0000256" key="6">
    <source>
        <dbReference type="ARBA" id="ARBA00023136"/>
    </source>
</evidence>
<feature type="transmembrane region" description="Helical" evidence="7">
    <location>
        <begin position="261"/>
        <end position="280"/>
    </location>
</feature>
<evidence type="ECO:0000256" key="2">
    <source>
        <dbReference type="ARBA" id="ARBA00022448"/>
    </source>
</evidence>
<dbReference type="PROSITE" id="PS50928">
    <property type="entry name" value="ABC_TM1"/>
    <property type="match status" value="1"/>
</dbReference>
<evidence type="ECO:0000256" key="7">
    <source>
        <dbReference type="RuleBase" id="RU363032"/>
    </source>
</evidence>
<feature type="transmembrane region" description="Helical" evidence="7">
    <location>
        <begin position="111"/>
        <end position="131"/>
    </location>
</feature>
<dbReference type="GO" id="GO:0005886">
    <property type="term" value="C:plasma membrane"/>
    <property type="evidence" value="ECO:0007669"/>
    <property type="project" value="UniProtKB-SubCell"/>
</dbReference>
<dbReference type="InterPro" id="IPR000515">
    <property type="entry name" value="MetI-like"/>
</dbReference>
<dbReference type="SUPFAM" id="SSF161098">
    <property type="entry name" value="MetI-like"/>
    <property type="match status" value="1"/>
</dbReference>
<dbReference type="Gene3D" id="1.10.3720.10">
    <property type="entry name" value="MetI-like"/>
    <property type="match status" value="1"/>
</dbReference>
<evidence type="ECO:0000256" key="3">
    <source>
        <dbReference type="ARBA" id="ARBA00022475"/>
    </source>
</evidence>
<comment type="similarity">
    <text evidence="7">Belongs to the binding-protein-dependent transport system permease family.</text>
</comment>
<dbReference type="InterPro" id="IPR035906">
    <property type="entry name" value="MetI-like_sf"/>
</dbReference>
<keyword evidence="10" id="KW-1185">Reference proteome</keyword>
<sequence length="295" mass="33705">MDIRRKPVLSKWLIHLWFIVFSLFCIIPFLYVISISFSKESDIAIYGYQLIPRTITTFAYEYLLESPKALINSYLVSITVTVLGTALSLIITAKLAYVLSRKDFHGSKPMSFFVFFTLLFSGGLVPSYILIKNYMHIDDTMLSLIFPYVIMPWHVLLMKGFLSDIPLALIESAKIDGAGEWKIFYRIVLPISKPAIATLTLFIAFIYWNDWYMALLYIDNQNLVPLQFMLYRIMNNIQFLSTSLQTGNISIDLSQMPNETARMAIAILAAGPILFVFPFFQKYFVKGLTVGAVKG</sequence>
<keyword evidence="2 7" id="KW-0813">Transport</keyword>
<keyword evidence="4 7" id="KW-0812">Transmembrane</keyword>
<keyword evidence="6 7" id="KW-0472">Membrane</keyword>
<dbReference type="Proteomes" id="UP000289856">
    <property type="component" value="Chromosome"/>
</dbReference>
<dbReference type="GO" id="GO:0055085">
    <property type="term" value="P:transmembrane transport"/>
    <property type="evidence" value="ECO:0007669"/>
    <property type="project" value="InterPro"/>
</dbReference>
<evidence type="ECO:0000256" key="5">
    <source>
        <dbReference type="ARBA" id="ARBA00022989"/>
    </source>
</evidence>
<evidence type="ECO:0000313" key="10">
    <source>
        <dbReference type="Proteomes" id="UP000289856"/>
    </source>
</evidence>
<dbReference type="AlphaFoldDB" id="A0A3T1D3T6"/>
<dbReference type="PANTHER" id="PTHR43744:SF9">
    <property type="entry name" value="POLYGALACTURONAN_RHAMNOGALACTURONAN TRANSPORT SYSTEM PERMEASE PROTEIN YTCP"/>
    <property type="match status" value="1"/>
</dbReference>
<dbReference type="CDD" id="cd06261">
    <property type="entry name" value="TM_PBP2"/>
    <property type="match status" value="1"/>
</dbReference>
<feature type="transmembrane region" description="Helical" evidence="7">
    <location>
        <begin position="143"/>
        <end position="162"/>
    </location>
</feature>
<keyword evidence="5 7" id="KW-1133">Transmembrane helix</keyword>
<evidence type="ECO:0000256" key="4">
    <source>
        <dbReference type="ARBA" id="ARBA00022692"/>
    </source>
</evidence>
<dbReference type="EMBL" id="AP019400">
    <property type="protein sequence ID" value="BBI32711.1"/>
    <property type="molecule type" value="Genomic_DNA"/>
</dbReference>
<dbReference type="KEGG" id="cohn:KCTCHS21_21100"/>
<dbReference type="RefSeq" id="WP_130607432.1">
    <property type="nucleotide sequence ID" value="NZ_AP019400.1"/>
</dbReference>
<organism evidence="9 10">
    <name type="scientific">Cohnella abietis</name>
    <dbReference type="NCBI Taxonomy" id="2507935"/>
    <lineage>
        <taxon>Bacteria</taxon>
        <taxon>Bacillati</taxon>
        <taxon>Bacillota</taxon>
        <taxon>Bacilli</taxon>
        <taxon>Bacillales</taxon>
        <taxon>Paenibacillaceae</taxon>
        <taxon>Cohnella</taxon>
    </lineage>
</organism>
<dbReference type="Pfam" id="PF00528">
    <property type="entry name" value="BPD_transp_1"/>
    <property type="match status" value="1"/>
</dbReference>
<protein>
    <submittedName>
        <fullName evidence="9">Sugar ABC transporter permease</fullName>
    </submittedName>
</protein>
<feature type="domain" description="ABC transmembrane type-1" evidence="8">
    <location>
        <begin position="74"/>
        <end position="280"/>
    </location>
</feature>
<dbReference type="OrthoDB" id="157184at2"/>
<name>A0A3T1D3T6_9BACL</name>
<proteinExistence type="inferred from homology"/>
<comment type="subcellular location">
    <subcellularLocation>
        <location evidence="1 7">Cell membrane</location>
        <topology evidence="1 7">Multi-pass membrane protein</topology>
    </subcellularLocation>
</comment>
<gene>
    <name evidence="9" type="ORF">KCTCHS21_21100</name>
</gene>
<feature type="transmembrane region" description="Helical" evidence="7">
    <location>
        <begin position="12"/>
        <end position="33"/>
    </location>
</feature>
<feature type="transmembrane region" description="Helical" evidence="7">
    <location>
        <begin position="74"/>
        <end position="99"/>
    </location>
</feature>
<dbReference type="PANTHER" id="PTHR43744">
    <property type="entry name" value="ABC TRANSPORTER PERMEASE PROTEIN MG189-RELATED-RELATED"/>
    <property type="match status" value="1"/>
</dbReference>
<keyword evidence="3" id="KW-1003">Cell membrane</keyword>
<reference evidence="9 10" key="1">
    <citation type="submission" date="2019-01" db="EMBL/GenBank/DDBJ databases">
        <title>Complete genome sequence of Cohnella hallensis HS21 isolated from Korean fir (Abies koreana) rhizospheric soil.</title>
        <authorList>
            <person name="Jiang L."/>
            <person name="Kang S.W."/>
            <person name="Kim S."/>
            <person name="Jung J."/>
            <person name="Kim C.Y."/>
            <person name="Kim D.H."/>
            <person name="Kim S.W."/>
            <person name="Lee J."/>
        </authorList>
    </citation>
    <scope>NUCLEOTIDE SEQUENCE [LARGE SCALE GENOMIC DNA]</scope>
    <source>
        <strain evidence="9 10">HS21</strain>
    </source>
</reference>